<dbReference type="WBParaSite" id="GPUH_0001981001-mRNA-1">
    <property type="protein sequence ID" value="GPUH_0001981001-mRNA-1"/>
    <property type="gene ID" value="GPUH_0001981001"/>
</dbReference>
<dbReference type="EMBL" id="UYRT01089147">
    <property type="protein sequence ID" value="VDN34583.1"/>
    <property type="molecule type" value="Genomic_DNA"/>
</dbReference>
<dbReference type="Proteomes" id="UP000271098">
    <property type="component" value="Unassembled WGS sequence"/>
</dbReference>
<evidence type="ECO:0000313" key="4">
    <source>
        <dbReference type="WBParaSite" id="GPUH_0001981001-mRNA-1"/>
    </source>
</evidence>
<keyword evidence="3" id="KW-1185">Reference proteome</keyword>
<proteinExistence type="predicted"/>
<name>A0A183EFP4_9BILA</name>
<organism evidence="4">
    <name type="scientific">Gongylonema pulchrum</name>
    <dbReference type="NCBI Taxonomy" id="637853"/>
    <lineage>
        <taxon>Eukaryota</taxon>
        <taxon>Metazoa</taxon>
        <taxon>Ecdysozoa</taxon>
        <taxon>Nematoda</taxon>
        <taxon>Chromadorea</taxon>
        <taxon>Rhabditida</taxon>
        <taxon>Spirurina</taxon>
        <taxon>Spiruromorpha</taxon>
        <taxon>Spiruroidea</taxon>
        <taxon>Gongylonematidae</taxon>
        <taxon>Gongylonema</taxon>
    </lineage>
</organism>
<reference evidence="2 3" key="2">
    <citation type="submission" date="2018-11" db="EMBL/GenBank/DDBJ databases">
        <authorList>
            <consortium name="Pathogen Informatics"/>
        </authorList>
    </citation>
    <scope>NUCLEOTIDE SEQUENCE [LARGE SCALE GENOMIC DNA]</scope>
</reference>
<keyword evidence="1" id="KW-0175">Coiled coil</keyword>
<feature type="coiled-coil region" evidence="1">
    <location>
        <begin position="92"/>
        <end position="130"/>
    </location>
</feature>
<dbReference type="AlphaFoldDB" id="A0A183EFP4"/>
<evidence type="ECO:0000256" key="1">
    <source>
        <dbReference type="SAM" id="Coils"/>
    </source>
</evidence>
<evidence type="ECO:0000313" key="2">
    <source>
        <dbReference type="EMBL" id="VDN34583.1"/>
    </source>
</evidence>
<evidence type="ECO:0000313" key="3">
    <source>
        <dbReference type="Proteomes" id="UP000271098"/>
    </source>
</evidence>
<sequence length="207" mass="24001">MLAPRDWSVDAVVSRLRRTSCGQSACPLERESNENFWEKEERDVELFTPPFSNTLEPKTLFSSISNVFKRKKDATAEHEESEFAKMTEAERIQKLQEEMLKTQSLYQRELERLEKENKNLKQRLLLKDQDASRRLKKIKRSLIDMYSEALDLLNDYDSSYNTADNLPRVVVVGDQSSGTAFLSIDVQICDSCSYGISFVMQRITQLI</sequence>
<gene>
    <name evidence="2" type="ORF">GPUH_LOCUS19785</name>
</gene>
<reference evidence="4" key="1">
    <citation type="submission" date="2016-06" db="UniProtKB">
        <authorList>
            <consortium name="WormBaseParasite"/>
        </authorList>
    </citation>
    <scope>IDENTIFICATION</scope>
</reference>
<protein>
    <submittedName>
        <fullName evidence="4">HALZ domain-containing protein</fullName>
    </submittedName>
</protein>
<accession>A0A183EFP4</accession>
<dbReference type="OrthoDB" id="415706at2759"/>